<keyword evidence="1" id="KW-0378">Hydrolase</keyword>
<dbReference type="InterPro" id="IPR050261">
    <property type="entry name" value="FrsA_esterase"/>
</dbReference>
<proteinExistence type="predicted"/>
<keyword evidence="3" id="KW-1185">Reference proteome</keyword>
<evidence type="ECO:0000256" key="1">
    <source>
        <dbReference type="ARBA" id="ARBA00022801"/>
    </source>
</evidence>
<dbReference type="Gene3D" id="3.40.50.1820">
    <property type="entry name" value="alpha/beta hydrolase"/>
    <property type="match status" value="1"/>
</dbReference>
<dbReference type="PANTHER" id="PTHR22946">
    <property type="entry name" value="DIENELACTONE HYDROLASE DOMAIN-CONTAINING PROTEIN-RELATED"/>
    <property type="match status" value="1"/>
</dbReference>
<protein>
    <submittedName>
        <fullName evidence="2">Uncharacterized protein</fullName>
    </submittedName>
</protein>
<dbReference type="Proteomes" id="UP001595075">
    <property type="component" value="Unassembled WGS sequence"/>
</dbReference>
<accession>A0ABR4BZA9</accession>
<organism evidence="2 3">
    <name type="scientific">Oculimacula yallundae</name>
    <dbReference type="NCBI Taxonomy" id="86028"/>
    <lineage>
        <taxon>Eukaryota</taxon>
        <taxon>Fungi</taxon>
        <taxon>Dikarya</taxon>
        <taxon>Ascomycota</taxon>
        <taxon>Pezizomycotina</taxon>
        <taxon>Leotiomycetes</taxon>
        <taxon>Helotiales</taxon>
        <taxon>Ploettnerulaceae</taxon>
        <taxon>Oculimacula</taxon>
    </lineage>
</organism>
<dbReference type="EMBL" id="JAZHXI010000016">
    <property type="protein sequence ID" value="KAL2062962.1"/>
    <property type="molecule type" value="Genomic_DNA"/>
</dbReference>
<dbReference type="Pfam" id="PF06500">
    <property type="entry name" value="FrsA-like"/>
    <property type="match status" value="1"/>
</dbReference>
<dbReference type="InterPro" id="IPR029058">
    <property type="entry name" value="AB_hydrolase_fold"/>
</dbReference>
<gene>
    <name evidence="2" type="ORF">VTL71DRAFT_6034</name>
</gene>
<dbReference type="InterPro" id="IPR010520">
    <property type="entry name" value="FrsA-like"/>
</dbReference>
<comment type="caution">
    <text evidence="2">The sequence shown here is derived from an EMBL/GenBank/DDBJ whole genome shotgun (WGS) entry which is preliminary data.</text>
</comment>
<dbReference type="PANTHER" id="PTHR22946:SF12">
    <property type="entry name" value="CONIDIAL PIGMENT BIOSYNTHESIS PROTEIN AYG1 (AFU_ORTHOLOGUE AFUA_2G17550)"/>
    <property type="match status" value="1"/>
</dbReference>
<reference evidence="2 3" key="1">
    <citation type="journal article" date="2024" name="Commun. Biol.">
        <title>Comparative genomic analysis of thermophilic fungi reveals convergent evolutionary adaptations and gene losses.</title>
        <authorList>
            <person name="Steindorff A.S."/>
            <person name="Aguilar-Pontes M.V."/>
            <person name="Robinson A.J."/>
            <person name="Andreopoulos B."/>
            <person name="LaButti K."/>
            <person name="Kuo A."/>
            <person name="Mondo S."/>
            <person name="Riley R."/>
            <person name="Otillar R."/>
            <person name="Haridas S."/>
            <person name="Lipzen A."/>
            <person name="Grimwood J."/>
            <person name="Schmutz J."/>
            <person name="Clum A."/>
            <person name="Reid I.D."/>
            <person name="Moisan M.C."/>
            <person name="Butler G."/>
            <person name="Nguyen T.T.M."/>
            <person name="Dewar K."/>
            <person name="Conant G."/>
            <person name="Drula E."/>
            <person name="Henrissat B."/>
            <person name="Hansel C."/>
            <person name="Singer S."/>
            <person name="Hutchinson M.I."/>
            <person name="de Vries R.P."/>
            <person name="Natvig D.O."/>
            <person name="Powell A.J."/>
            <person name="Tsang A."/>
            <person name="Grigoriev I.V."/>
        </authorList>
    </citation>
    <scope>NUCLEOTIDE SEQUENCE [LARGE SCALE GENOMIC DNA]</scope>
    <source>
        <strain evidence="2 3">CBS 494.80</strain>
    </source>
</reference>
<evidence type="ECO:0000313" key="2">
    <source>
        <dbReference type="EMBL" id="KAL2062962.1"/>
    </source>
</evidence>
<name>A0ABR4BZA9_9HELO</name>
<evidence type="ECO:0000313" key="3">
    <source>
        <dbReference type="Proteomes" id="UP001595075"/>
    </source>
</evidence>
<dbReference type="SUPFAM" id="SSF53474">
    <property type="entry name" value="alpha/beta-Hydrolases"/>
    <property type="match status" value="1"/>
</dbReference>
<sequence length="414" mass="47162">MPPPYIVGEPTPKQGEHHESINALWNLKWKKRCGLGIYPFMEGKLEDLEQVFEHFAKNDLKPPYDFEKYSRPFFPVAEKLEQQAQEAEEAGNTEKARELWLRAACVWRTSRQPCPIAPSQHVAWSRHKIAFYKGSKYQEAPLTEALIPHYHAKPGTKEMYTSIPVSVRLPLGAKPGQKFPVVMTIYGLDGYRTEHTRSSTIHINHGFASIGLEIPGTGDCPADPNDPRSPDRLWSSVLDWVHQQPWADTKRVLAWGVSCGGYYAMRIAHTHRNRLAGVVAQGGGCHHMFDPEWLEVASHMEYPFDLTQVLALKFGYDDVEKMKVDSRSRFSLLENGILDQPSCRLLLINGMLDELFPIEDSMLMMQHGSIKEARFFENVKHMGEPYAMPMAIEWVAKLFKSISDEKEEKLANGV</sequence>